<dbReference type="InterPro" id="IPR006897">
    <property type="entry name" value="HNF1b_C"/>
</dbReference>
<comment type="subcellular location">
    <subcellularLocation>
        <location evidence="1 9">Nucleus</location>
    </subcellularLocation>
</comment>
<keyword evidence="7" id="KW-0804">Transcription</keyword>
<evidence type="ECO:0000259" key="11">
    <source>
        <dbReference type="PROSITE" id="PS50071"/>
    </source>
</evidence>
<dbReference type="CDD" id="cd00086">
    <property type="entry name" value="homeodomain"/>
    <property type="match status" value="1"/>
</dbReference>
<dbReference type="GO" id="GO:0031016">
    <property type="term" value="P:pancreas development"/>
    <property type="evidence" value="ECO:0007669"/>
    <property type="project" value="InterPro"/>
</dbReference>
<dbReference type="GO" id="GO:0030073">
    <property type="term" value="P:insulin secretion"/>
    <property type="evidence" value="ECO:0007669"/>
    <property type="project" value="InterPro"/>
</dbReference>
<protein>
    <submittedName>
        <fullName evidence="14">HNF1A factor</fullName>
    </submittedName>
</protein>
<feature type="domain" description="Homeobox" evidence="11">
    <location>
        <begin position="200"/>
        <end position="281"/>
    </location>
</feature>
<dbReference type="InterPro" id="IPR006898">
    <property type="entry name" value="HNF1a_C"/>
</dbReference>
<evidence type="ECO:0000256" key="9">
    <source>
        <dbReference type="PROSITE-ProRule" id="PRU00108"/>
    </source>
</evidence>
<evidence type="ECO:0000256" key="6">
    <source>
        <dbReference type="ARBA" id="ARBA00023159"/>
    </source>
</evidence>
<dbReference type="GO" id="GO:0005634">
    <property type="term" value="C:nucleus"/>
    <property type="evidence" value="ECO:0007669"/>
    <property type="project" value="UniProtKB-SubCell"/>
</dbReference>
<evidence type="ECO:0000259" key="13">
    <source>
        <dbReference type="PROSITE" id="PS51937"/>
    </source>
</evidence>
<dbReference type="InterPro" id="IPR001356">
    <property type="entry name" value="HD"/>
</dbReference>
<feature type="domain" description="POU-specific atypical" evidence="12">
    <location>
        <begin position="90"/>
        <end position="185"/>
    </location>
</feature>
<dbReference type="GO" id="GO:0000981">
    <property type="term" value="F:DNA-binding transcription factor activity, RNA polymerase II-specific"/>
    <property type="evidence" value="ECO:0007669"/>
    <property type="project" value="TreeGrafter"/>
</dbReference>
<feature type="compositionally biased region" description="Low complexity" evidence="10">
    <location>
        <begin position="305"/>
        <end position="316"/>
    </location>
</feature>
<evidence type="ECO:0000256" key="7">
    <source>
        <dbReference type="ARBA" id="ARBA00023163"/>
    </source>
</evidence>
<sequence>MVSKLSHLQVELLGALLESGLTKETLIKALSEVEPYVLQSESQRAINALQTEKGEPCPDIPNLPNGMGESRLSEDETSDDGEEFTPPILKELENLSPEEAAHQKAVVERLLQEDPWRVAKMVKSYLQQHNIPQREVVDTTGLNQSHLSQHLNKGTPMKTQKRAALYTWYVRKQREVAQQFTHAGQGILTEEPMGDDLPTKKGRRNRFKWGPASQQILFQAYERQKNPSKEEREALVEECNRAECIQRGVSPSQAQGLGSNLVTEVRVYNWFANRRKEEAFRHKLAMDTFSGPQPTPAPPLTPHNSSSLQPPSALSPNKVHGVRYNQQPASEAESSSSNHHGNSSMVTTQTILHQVSPPGLEPSQNLLSTDTKLVSAPGGTLPPVSTLTALHSLEQNPHALSQQTQNLIMASLPGVMAIGAGETSSLGPAFTNTGASTLVIGLASTQPQSVPVINSMGSSLTTLQPVQFSQQLHPSYQQPLMQQVQSHINQSPFMATMAQIQNPHALYGPKSEVAQYTHTGLLPQTMVITDTANLSALTNLTPTKQAFTSDSETHTESGMHTPVSQAPTIHLQNQDTTIQHLQPGPRLTSSPAVSSSSLVLYQSSDSTNSHSQLLPSTHNVIETFISTQMASSTQ</sequence>
<gene>
    <name evidence="14" type="primary">Hnf1a</name>
    <name evidence="14" type="ORF">DROARD_R04569</name>
</gene>
<dbReference type="InterPro" id="IPR039066">
    <property type="entry name" value="HNF-1"/>
</dbReference>
<dbReference type="AlphaFoldDB" id="A0A7K5WZG9"/>
<dbReference type="Pfam" id="PF04813">
    <property type="entry name" value="HNF-1A_C"/>
    <property type="match status" value="1"/>
</dbReference>
<organism evidence="14 15">
    <name type="scientific">Dromas ardeola</name>
    <dbReference type="NCBI Taxonomy" id="458190"/>
    <lineage>
        <taxon>Eukaryota</taxon>
        <taxon>Metazoa</taxon>
        <taxon>Chordata</taxon>
        <taxon>Craniata</taxon>
        <taxon>Vertebrata</taxon>
        <taxon>Euteleostomi</taxon>
        <taxon>Archelosauria</taxon>
        <taxon>Archosauria</taxon>
        <taxon>Dinosauria</taxon>
        <taxon>Saurischia</taxon>
        <taxon>Theropoda</taxon>
        <taxon>Coelurosauria</taxon>
        <taxon>Aves</taxon>
        <taxon>Neognathae</taxon>
        <taxon>Neoaves</taxon>
        <taxon>Charadriiformes</taxon>
        <taxon>Dromadidae</taxon>
        <taxon>Dromas</taxon>
    </lineage>
</organism>
<evidence type="ECO:0000256" key="1">
    <source>
        <dbReference type="ARBA" id="ARBA00004123"/>
    </source>
</evidence>
<feature type="non-terminal residue" evidence="14">
    <location>
        <position position="1"/>
    </location>
</feature>
<dbReference type="GO" id="GO:0000978">
    <property type="term" value="F:RNA polymerase II cis-regulatory region sequence-specific DNA binding"/>
    <property type="evidence" value="ECO:0007669"/>
    <property type="project" value="TreeGrafter"/>
</dbReference>
<evidence type="ECO:0000256" key="8">
    <source>
        <dbReference type="ARBA" id="ARBA00023242"/>
    </source>
</evidence>
<dbReference type="FunFam" id="1.10.10.60:FF:000043">
    <property type="entry name" value="Hepatocyte nuclear factor 1-beta"/>
    <property type="match status" value="1"/>
</dbReference>
<dbReference type="PROSITE" id="PS51936">
    <property type="entry name" value="POU_4"/>
    <property type="match status" value="1"/>
</dbReference>
<feature type="domain" description="HNF-p1" evidence="13">
    <location>
        <begin position="1"/>
        <end position="32"/>
    </location>
</feature>
<dbReference type="GO" id="GO:0045893">
    <property type="term" value="P:positive regulation of DNA-templated transcription"/>
    <property type="evidence" value="ECO:0007669"/>
    <property type="project" value="InterPro"/>
</dbReference>
<dbReference type="PANTHER" id="PTHR11568">
    <property type="entry name" value="HEPATOCYTE NUCLEAR FACTOR 1"/>
    <property type="match status" value="1"/>
</dbReference>
<evidence type="ECO:0000256" key="3">
    <source>
        <dbReference type="ARBA" id="ARBA00023015"/>
    </source>
</evidence>
<reference evidence="14 15" key="1">
    <citation type="submission" date="2019-09" db="EMBL/GenBank/DDBJ databases">
        <title>Bird 10,000 Genomes (B10K) Project - Family phase.</title>
        <authorList>
            <person name="Zhang G."/>
        </authorList>
    </citation>
    <scope>NUCLEOTIDE SEQUENCE [LARGE SCALE GENOMIC DNA]</scope>
    <source>
        <strain evidence="14">B10K-DU-012-55</strain>
        <tissue evidence="14">Muscle</tissue>
    </source>
</reference>
<feature type="DNA-binding region" description="Homeobox" evidence="9">
    <location>
        <begin position="202"/>
        <end position="282"/>
    </location>
</feature>
<evidence type="ECO:0000259" key="12">
    <source>
        <dbReference type="PROSITE" id="PS51936"/>
    </source>
</evidence>
<dbReference type="PROSITE" id="PS51937">
    <property type="entry name" value="HNF_P1"/>
    <property type="match status" value="1"/>
</dbReference>
<dbReference type="Pfam" id="PF04814">
    <property type="entry name" value="HNF-1_N"/>
    <property type="match status" value="1"/>
</dbReference>
<dbReference type="Gene3D" id="1.10.10.60">
    <property type="entry name" value="Homeodomain-like"/>
    <property type="match status" value="1"/>
</dbReference>
<dbReference type="InterPro" id="IPR009057">
    <property type="entry name" value="Homeodomain-like_sf"/>
</dbReference>
<accession>A0A7K5WZG9</accession>
<comment type="similarity">
    <text evidence="2">Belongs to the HNF1 homeobox family.</text>
</comment>
<evidence type="ECO:0000256" key="10">
    <source>
        <dbReference type="SAM" id="MobiDB-lite"/>
    </source>
</evidence>
<dbReference type="PANTHER" id="PTHR11568:SF4">
    <property type="entry name" value="HEPATOCYTE NUCLEAR FACTOR 1-ALPHA"/>
    <property type="match status" value="1"/>
</dbReference>
<dbReference type="InterPro" id="IPR010982">
    <property type="entry name" value="Lambda_DNA-bd_dom_sf"/>
</dbReference>
<dbReference type="EMBL" id="VYZM01000608">
    <property type="protein sequence ID" value="NWU46612.1"/>
    <property type="molecule type" value="Genomic_DNA"/>
</dbReference>
<dbReference type="SUPFAM" id="SSF47413">
    <property type="entry name" value="lambda repressor-like DNA-binding domains"/>
    <property type="match status" value="1"/>
</dbReference>
<dbReference type="Proteomes" id="UP000586671">
    <property type="component" value="Unassembled WGS sequence"/>
</dbReference>
<evidence type="ECO:0000313" key="15">
    <source>
        <dbReference type="Proteomes" id="UP000586671"/>
    </source>
</evidence>
<dbReference type="InterPro" id="IPR006899">
    <property type="entry name" value="HNF-1_N"/>
</dbReference>
<comment type="caution">
    <text evidence="14">The sequence shown here is derived from an EMBL/GenBank/DDBJ whole genome shotgun (WGS) entry which is preliminary data.</text>
</comment>
<dbReference type="Gene3D" id="1.10.260.40">
    <property type="entry name" value="lambda repressor-like DNA-binding domains"/>
    <property type="match status" value="1"/>
</dbReference>
<keyword evidence="15" id="KW-1185">Reference proteome</keyword>
<feature type="region of interest" description="Disordered" evidence="10">
    <location>
        <begin position="287"/>
        <end position="319"/>
    </location>
</feature>
<proteinExistence type="inferred from homology"/>
<dbReference type="SUPFAM" id="SSF100957">
    <property type="entry name" value="Dimerization cofactor of HNF-1 alpha"/>
    <property type="match status" value="1"/>
</dbReference>
<keyword evidence="4 9" id="KW-0238">DNA-binding</keyword>
<evidence type="ECO:0000256" key="5">
    <source>
        <dbReference type="ARBA" id="ARBA00023155"/>
    </source>
</evidence>
<keyword evidence="8 9" id="KW-0539">Nucleus</keyword>
<keyword evidence="3" id="KW-0805">Transcription regulation</keyword>
<dbReference type="Pfam" id="PF04812">
    <property type="entry name" value="HNF-1B_C"/>
    <property type="match status" value="1"/>
</dbReference>
<dbReference type="SUPFAM" id="SSF46689">
    <property type="entry name" value="Homeodomain-like"/>
    <property type="match status" value="1"/>
</dbReference>
<evidence type="ECO:0000313" key="14">
    <source>
        <dbReference type="EMBL" id="NWU46612.1"/>
    </source>
</evidence>
<keyword evidence="5 9" id="KW-0371">Homeobox</keyword>
<evidence type="ECO:0000256" key="4">
    <source>
        <dbReference type="ARBA" id="ARBA00023125"/>
    </source>
</evidence>
<dbReference type="PROSITE" id="PS50071">
    <property type="entry name" value="HOMEOBOX_2"/>
    <property type="match status" value="1"/>
</dbReference>
<dbReference type="InterPro" id="IPR044869">
    <property type="entry name" value="HNF-1_POU"/>
</dbReference>
<feature type="non-terminal residue" evidence="14">
    <location>
        <position position="634"/>
    </location>
</feature>
<dbReference type="SMART" id="SM00389">
    <property type="entry name" value="HOX"/>
    <property type="match status" value="1"/>
</dbReference>
<dbReference type="InterPro" id="IPR044866">
    <property type="entry name" value="HNF_P1"/>
</dbReference>
<feature type="region of interest" description="Disordered" evidence="10">
    <location>
        <begin position="51"/>
        <end position="82"/>
    </location>
</feature>
<dbReference type="InterPro" id="IPR023219">
    <property type="entry name" value="HNF1_dimer_N_dom_sf"/>
</dbReference>
<name>A0A7K5WZG9_9CHAR</name>
<evidence type="ECO:0000256" key="2">
    <source>
        <dbReference type="ARBA" id="ARBA00009966"/>
    </source>
</evidence>
<dbReference type="FunFam" id="1.10.260.40:FF:000009">
    <property type="entry name" value="Hepatocyte nuclear factor 1-beta"/>
    <property type="match status" value="1"/>
</dbReference>
<dbReference type="GO" id="GO:0001889">
    <property type="term" value="P:liver development"/>
    <property type="evidence" value="ECO:0007669"/>
    <property type="project" value="InterPro"/>
</dbReference>
<keyword evidence="6" id="KW-0010">Activator</keyword>